<dbReference type="RefSeq" id="WP_168774678.1">
    <property type="nucleotide sequence ID" value="NZ_JAABNR010000008.1"/>
</dbReference>
<protein>
    <recommendedName>
        <fullName evidence="3">beta-mannosidase</fullName>
        <ecNumber evidence="3">3.2.1.25</ecNumber>
    </recommendedName>
</protein>
<evidence type="ECO:0000256" key="6">
    <source>
        <dbReference type="ARBA" id="ARBA00023295"/>
    </source>
</evidence>
<comment type="similarity">
    <text evidence="2">Belongs to the glycosyl hydrolase 2 family.</text>
</comment>
<dbReference type="Proteomes" id="UP001193501">
    <property type="component" value="Unassembled WGS sequence"/>
</dbReference>
<feature type="domain" description="Glycoside hydrolase family 2 immunoglobulin-like beta-sandwich" evidence="7">
    <location>
        <begin position="190"/>
        <end position="271"/>
    </location>
</feature>
<evidence type="ECO:0000259" key="7">
    <source>
        <dbReference type="Pfam" id="PF00703"/>
    </source>
</evidence>
<dbReference type="Pfam" id="PF00703">
    <property type="entry name" value="Glyco_hydro_2"/>
    <property type="match status" value="1"/>
</dbReference>
<dbReference type="InterPro" id="IPR013783">
    <property type="entry name" value="Ig-like_fold"/>
</dbReference>
<dbReference type="Pfam" id="PF22666">
    <property type="entry name" value="Glyco_hydro_2_N2"/>
    <property type="match status" value="1"/>
</dbReference>
<dbReference type="InterPro" id="IPR036156">
    <property type="entry name" value="Beta-gal/glucu_dom_sf"/>
</dbReference>
<evidence type="ECO:0000256" key="2">
    <source>
        <dbReference type="ARBA" id="ARBA00007401"/>
    </source>
</evidence>
<dbReference type="InterPro" id="IPR041625">
    <property type="entry name" value="Beta-mannosidase_Ig"/>
</dbReference>
<dbReference type="SUPFAM" id="SSF49785">
    <property type="entry name" value="Galactose-binding domain-like"/>
    <property type="match status" value="1"/>
</dbReference>
<dbReference type="InterPro" id="IPR006102">
    <property type="entry name" value="Ig-like_GH2"/>
</dbReference>
<dbReference type="FunFam" id="3.20.20.80:FF:000050">
    <property type="entry name" value="Beta-mannosidase B"/>
    <property type="match status" value="1"/>
</dbReference>
<keyword evidence="11" id="KW-1185">Reference proteome</keyword>
<dbReference type="InterPro" id="IPR054593">
    <property type="entry name" value="Beta-mannosidase-like_N2"/>
</dbReference>
<sequence length="789" mass="87592">MLNLAGDWVLSHDGRDIPFALPGDGIDALHKAGVIPDPYFGRNEYGLRWISNSTWVARRSFTVPRTDLVLVASMLDTLVSVAVNGVTVLTSDNMFLSHRVDLSGALRVGENEITLTFGNVVEEAARRQAAQRYFVPFSANNTPIHNGNMLRKPSCDFGWDWNIALAPFGVYGDLYLEEAGPRIDHLVISQAHEPGKATVTVEARSEEEGAEVSFALCGVHARAVVRKGVARAVLPVENPALWWPAGQGAQPLHELVVKLGAHRLTRRIGLRQMELVTEKDAVGLGFKFRVNGRDVFAKGANWIPQDALSGRINAEDTRGLLQSAVDANMNMIRVWGGGRYEPTWFYDLCDELGLMVWQDFMFSCHIYPADDAFLSGVAEEVRQNALRLHHHACLAVWCGDNELIGALTWFPETRANRDQYLVGYDRLNRTIEQALKAAVPGAVWWPSSPSPGPMDFGDAWHDDSKGDMHFWSVWHEGRDFDHYRDVSPRFCSEFGFQSYPSMATIRKFADPKDWNIAAPVMESHQKNAGGNARIAETMFRYFRFPVDFENFVYVSQVQQGLAIKTAVTHWRSLRPHCMGTLIWQLNDTWPVCSWASLDHGGNWKLLHHMAKDFFAPVSVSAVPVVGGVELRAVNDTGAPVTLTVVAHAVRMDGQRRELARATIEVAGQAVPALHVAVEDGEMLAFTWEGAGEAGEDLFAPKPFKAYDLLPAKLAHSIKKAGQAFEITVEAQSLALFVSLEADQPGRFSDNAFTLFPGQPARITFTPDHLGPEPRFTLRDLHSATYGKDI</sequence>
<comment type="catalytic activity">
    <reaction evidence="1">
        <text>Hydrolysis of terminal, non-reducing beta-D-mannose residues in beta-D-mannosides.</text>
        <dbReference type="EC" id="3.2.1.25"/>
    </reaction>
</comment>
<dbReference type="SUPFAM" id="SSF49303">
    <property type="entry name" value="beta-Galactosidase/glucuronidase domain"/>
    <property type="match status" value="2"/>
</dbReference>
<evidence type="ECO:0000259" key="9">
    <source>
        <dbReference type="Pfam" id="PF22666"/>
    </source>
</evidence>
<organism evidence="10 11">
    <name type="scientific">Stagnihabitans tardus</name>
    <dbReference type="NCBI Taxonomy" id="2699202"/>
    <lineage>
        <taxon>Bacteria</taxon>
        <taxon>Pseudomonadati</taxon>
        <taxon>Pseudomonadota</taxon>
        <taxon>Alphaproteobacteria</taxon>
        <taxon>Rhodobacterales</taxon>
        <taxon>Paracoccaceae</taxon>
        <taxon>Stagnihabitans</taxon>
    </lineage>
</organism>
<name>A0AAE4Y9N3_9RHOB</name>
<dbReference type="SUPFAM" id="SSF51445">
    <property type="entry name" value="(Trans)glycosidases"/>
    <property type="match status" value="1"/>
</dbReference>
<keyword evidence="5" id="KW-0325">Glycoprotein</keyword>
<evidence type="ECO:0000313" key="10">
    <source>
        <dbReference type="EMBL" id="NBZ87864.1"/>
    </source>
</evidence>
<dbReference type="AlphaFoldDB" id="A0AAE4Y9N3"/>
<dbReference type="GO" id="GO:0005975">
    <property type="term" value="P:carbohydrate metabolic process"/>
    <property type="evidence" value="ECO:0007669"/>
    <property type="project" value="InterPro"/>
</dbReference>
<dbReference type="InterPro" id="IPR050887">
    <property type="entry name" value="Beta-mannosidase_GH2"/>
</dbReference>
<evidence type="ECO:0000259" key="8">
    <source>
        <dbReference type="Pfam" id="PF17753"/>
    </source>
</evidence>
<evidence type="ECO:0000256" key="4">
    <source>
        <dbReference type="ARBA" id="ARBA00022801"/>
    </source>
</evidence>
<feature type="domain" description="Beta-mannosidase-like galactose-binding" evidence="9">
    <location>
        <begin position="8"/>
        <end position="171"/>
    </location>
</feature>
<dbReference type="EMBL" id="JAABNR010000008">
    <property type="protein sequence ID" value="NBZ87864.1"/>
    <property type="molecule type" value="Genomic_DNA"/>
</dbReference>
<dbReference type="Gene3D" id="2.60.40.10">
    <property type="entry name" value="Immunoglobulins"/>
    <property type="match status" value="2"/>
</dbReference>
<comment type="caution">
    <text evidence="10">The sequence shown here is derived from an EMBL/GenBank/DDBJ whole genome shotgun (WGS) entry which is preliminary data.</text>
</comment>
<dbReference type="PANTHER" id="PTHR43730:SF1">
    <property type="entry name" value="BETA-MANNOSIDASE"/>
    <property type="match status" value="1"/>
</dbReference>
<dbReference type="Gene3D" id="3.20.20.80">
    <property type="entry name" value="Glycosidases"/>
    <property type="match status" value="1"/>
</dbReference>
<dbReference type="Gene3D" id="2.60.120.260">
    <property type="entry name" value="Galactose-binding domain-like"/>
    <property type="match status" value="1"/>
</dbReference>
<keyword evidence="6" id="KW-0326">Glycosidase</keyword>
<evidence type="ECO:0000313" key="11">
    <source>
        <dbReference type="Proteomes" id="UP001193501"/>
    </source>
</evidence>
<evidence type="ECO:0000256" key="1">
    <source>
        <dbReference type="ARBA" id="ARBA00000829"/>
    </source>
</evidence>
<dbReference type="GO" id="GO:0006516">
    <property type="term" value="P:glycoprotein catabolic process"/>
    <property type="evidence" value="ECO:0007669"/>
    <property type="project" value="TreeGrafter"/>
</dbReference>
<proteinExistence type="inferred from homology"/>
<dbReference type="InterPro" id="IPR008979">
    <property type="entry name" value="Galactose-bd-like_sf"/>
</dbReference>
<gene>
    <name evidence="10" type="ORF">GV832_09770</name>
</gene>
<evidence type="ECO:0000256" key="5">
    <source>
        <dbReference type="ARBA" id="ARBA00023180"/>
    </source>
</evidence>
<feature type="domain" description="Beta-mannosidase Ig-fold" evidence="8">
    <location>
        <begin position="709"/>
        <end position="781"/>
    </location>
</feature>
<evidence type="ECO:0000256" key="3">
    <source>
        <dbReference type="ARBA" id="ARBA00012754"/>
    </source>
</evidence>
<dbReference type="Pfam" id="PF17753">
    <property type="entry name" value="Ig_mannosidase"/>
    <property type="match status" value="1"/>
</dbReference>
<keyword evidence="4 10" id="KW-0378">Hydrolase</keyword>
<reference evidence="10" key="1">
    <citation type="submission" date="2020-01" db="EMBL/GenBank/DDBJ databases">
        <authorList>
            <person name="Chen W.-M."/>
        </authorList>
    </citation>
    <scope>NUCLEOTIDE SEQUENCE</scope>
    <source>
        <strain evidence="10">CYK-10</strain>
    </source>
</reference>
<dbReference type="PANTHER" id="PTHR43730">
    <property type="entry name" value="BETA-MANNOSIDASE"/>
    <property type="match status" value="1"/>
</dbReference>
<dbReference type="GO" id="GO:0004567">
    <property type="term" value="F:beta-mannosidase activity"/>
    <property type="evidence" value="ECO:0007669"/>
    <property type="project" value="UniProtKB-EC"/>
</dbReference>
<dbReference type="InterPro" id="IPR017853">
    <property type="entry name" value="GH"/>
</dbReference>
<accession>A0AAE4Y9N3</accession>
<dbReference type="EC" id="3.2.1.25" evidence="3"/>